<dbReference type="InParanoid" id="A0A2K1IFV0"/>
<evidence type="ECO:0000313" key="3">
    <source>
        <dbReference type="EnsemblPlants" id="Pp3c24_6820V3.1"/>
    </source>
</evidence>
<proteinExistence type="predicted"/>
<sequence length="315" mass="36913">MQEDAARVAALLSKKEYEQRAEKRRKEKEFAAQQAAIAAKKLAEELATEKAAIALAKENYAHELKLQQERAIAAENARKMAMAAAKERAEKQLAFQKELEKMREKMLQEAIQKRKKLEAKDRKLLQIRALKEEKIKKMNAIAHAEAKKRQTAALQAYYNMLQKKRDDFNAKNEAVAIQQAEKQAELNKILQEKLMMQEKANKDRQRTMELAYEQRKKRIEKIVAKANHKAKLLREFLMRSRHDRVKKNVVNHLEYSKAQILVNQTARRQALQRKHLLTYIEEQTKKIQDLMATRMKIQKQRQLSEAKMMWAQGKG</sequence>
<evidence type="ECO:0000313" key="4">
    <source>
        <dbReference type="Proteomes" id="UP000006727"/>
    </source>
</evidence>
<dbReference type="Proteomes" id="UP000006727">
    <property type="component" value="Chromosome 24"/>
</dbReference>
<feature type="coiled-coil region" evidence="1">
    <location>
        <begin position="14"/>
        <end position="147"/>
    </location>
</feature>
<protein>
    <submittedName>
        <fullName evidence="2 3">Uncharacterized protein</fullName>
    </submittedName>
</protein>
<dbReference type="Gramene" id="Pp3c24_6820V3.1">
    <property type="protein sequence ID" value="Pp3c24_6820V3.1"/>
    <property type="gene ID" value="Pp3c24_6820"/>
</dbReference>
<dbReference type="PaxDb" id="3218-PP1S73_36V6.1"/>
<reference evidence="3" key="3">
    <citation type="submission" date="2020-12" db="UniProtKB">
        <authorList>
            <consortium name="EnsemblPlants"/>
        </authorList>
    </citation>
    <scope>IDENTIFICATION</scope>
</reference>
<name>A0A2K1IFV0_PHYPA</name>
<dbReference type="AlphaFoldDB" id="A0A2K1IFV0"/>
<dbReference type="EnsemblPlants" id="Pp3c24_6820V3.1">
    <property type="protein sequence ID" value="Pp3c24_6820V3.1"/>
    <property type="gene ID" value="Pp3c24_6820"/>
</dbReference>
<keyword evidence="4" id="KW-1185">Reference proteome</keyword>
<keyword evidence="1" id="KW-0175">Coiled coil</keyword>
<organism evidence="2">
    <name type="scientific">Physcomitrium patens</name>
    <name type="common">Spreading-leaved earth moss</name>
    <name type="synonym">Physcomitrella patens</name>
    <dbReference type="NCBI Taxonomy" id="3218"/>
    <lineage>
        <taxon>Eukaryota</taxon>
        <taxon>Viridiplantae</taxon>
        <taxon>Streptophyta</taxon>
        <taxon>Embryophyta</taxon>
        <taxon>Bryophyta</taxon>
        <taxon>Bryophytina</taxon>
        <taxon>Bryopsida</taxon>
        <taxon>Funariidae</taxon>
        <taxon>Funariales</taxon>
        <taxon>Funariaceae</taxon>
        <taxon>Physcomitrium</taxon>
    </lineage>
</organism>
<evidence type="ECO:0000313" key="2">
    <source>
        <dbReference type="EMBL" id="PNR28153.1"/>
    </source>
</evidence>
<reference evidence="2 4" key="1">
    <citation type="journal article" date="2008" name="Science">
        <title>The Physcomitrella genome reveals evolutionary insights into the conquest of land by plants.</title>
        <authorList>
            <person name="Rensing S."/>
            <person name="Lang D."/>
            <person name="Zimmer A."/>
            <person name="Terry A."/>
            <person name="Salamov A."/>
            <person name="Shapiro H."/>
            <person name="Nishiyama T."/>
            <person name="Perroud P.-F."/>
            <person name="Lindquist E."/>
            <person name="Kamisugi Y."/>
            <person name="Tanahashi T."/>
            <person name="Sakakibara K."/>
            <person name="Fujita T."/>
            <person name="Oishi K."/>
            <person name="Shin-I T."/>
            <person name="Kuroki Y."/>
            <person name="Toyoda A."/>
            <person name="Suzuki Y."/>
            <person name="Hashimoto A."/>
            <person name="Yamaguchi K."/>
            <person name="Sugano A."/>
            <person name="Kohara Y."/>
            <person name="Fujiyama A."/>
            <person name="Anterola A."/>
            <person name="Aoki S."/>
            <person name="Ashton N."/>
            <person name="Barbazuk W.B."/>
            <person name="Barker E."/>
            <person name="Bennetzen J."/>
            <person name="Bezanilla M."/>
            <person name="Blankenship R."/>
            <person name="Cho S.H."/>
            <person name="Dutcher S."/>
            <person name="Estelle M."/>
            <person name="Fawcett J.A."/>
            <person name="Gundlach H."/>
            <person name="Hanada K."/>
            <person name="Heyl A."/>
            <person name="Hicks K.A."/>
            <person name="Hugh J."/>
            <person name="Lohr M."/>
            <person name="Mayer K."/>
            <person name="Melkozernov A."/>
            <person name="Murata T."/>
            <person name="Nelson D."/>
            <person name="Pils B."/>
            <person name="Prigge M."/>
            <person name="Reiss B."/>
            <person name="Renner T."/>
            <person name="Rombauts S."/>
            <person name="Rushton P."/>
            <person name="Sanderfoot A."/>
            <person name="Schween G."/>
            <person name="Shiu S.-H."/>
            <person name="Stueber K."/>
            <person name="Theodoulou F.L."/>
            <person name="Tu H."/>
            <person name="Van de Peer Y."/>
            <person name="Verrier P.J."/>
            <person name="Waters E."/>
            <person name="Wood A."/>
            <person name="Yang L."/>
            <person name="Cove D."/>
            <person name="Cuming A."/>
            <person name="Hasebe M."/>
            <person name="Lucas S."/>
            <person name="Mishler D.B."/>
            <person name="Reski R."/>
            <person name="Grigoriev I."/>
            <person name="Quatrano R.S."/>
            <person name="Boore J.L."/>
        </authorList>
    </citation>
    <scope>NUCLEOTIDE SEQUENCE [LARGE SCALE GENOMIC DNA]</scope>
    <source>
        <strain evidence="3 4">cv. Gransden 2004</strain>
    </source>
</reference>
<accession>A0A2K1IFV0</accession>
<gene>
    <name evidence="2" type="ORF">PHYPA_028745</name>
</gene>
<dbReference type="EMBL" id="ABEU02000024">
    <property type="protein sequence ID" value="PNR28153.1"/>
    <property type="molecule type" value="Genomic_DNA"/>
</dbReference>
<evidence type="ECO:0000256" key="1">
    <source>
        <dbReference type="SAM" id="Coils"/>
    </source>
</evidence>
<reference evidence="2 4" key="2">
    <citation type="journal article" date="2018" name="Plant J.">
        <title>The Physcomitrella patens chromosome-scale assembly reveals moss genome structure and evolution.</title>
        <authorList>
            <person name="Lang D."/>
            <person name="Ullrich K.K."/>
            <person name="Murat F."/>
            <person name="Fuchs J."/>
            <person name="Jenkins J."/>
            <person name="Haas F.B."/>
            <person name="Piednoel M."/>
            <person name="Gundlach H."/>
            <person name="Van Bel M."/>
            <person name="Meyberg R."/>
            <person name="Vives C."/>
            <person name="Morata J."/>
            <person name="Symeonidi A."/>
            <person name="Hiss M."/>
            <person name="Muchero W."/>
            <person name="Kamisugi Y."/>
            <person name="Saleh O."/>
            <person name="Blanc G."/>
            <person name="Decker E.L."/>
            <person name="van Gessel N."/>
            <person name="Grimwood J."/>
            <person name="Hayes R.D."/>
            <person name="Graham S.W."/>
            <person name="Gunter L.E."/>
            <person name="McDaniel S.F."/>
            <person name="Hoernstein S.N.W."/>
            <person name="Larsson A."/>
            <person name="Li F.W."/>
            <person name="Perroud P.F."/>
            <person name="Phillips J."/>
            <person name="Ranjan P."/>
            <person name="Rokshar D.S."/>
            <person name="Rothfels C.J."/>
            <person name="Schneider L."/>
            <person name="Shu S."/>
            <person name="Stevenson D.W."/>
            <person name="Thummler F."/>
            <person name="Tillich M."/>
            <person name="Villarreal Aguilar J.C."/>
            <person name="Widiez T."/>
            <person name="Wong G.K."/>
            <person name="Wymore A."/>
            <person name="Zhang Y."/>
            <person name="Zimmer A.D."/>
            <person name="Quatrano R.S."/>
            <person name="Mayer K.F.X."/>
            <person name="Goodstein D."/>
            <person name="Casacuberta J.M."/>
            <person name="Vandepoele K."/>
            <person name="Reski R."/>
            <person name="Cuming A.C."/>
            <person name="Tuskan G.A."/>
            <person name="Maumus F."/>
            <person name="Salse J."/>
            <person name="Schmutz J."/>
            <person name="Rensing S.A."/>
        </authorList>
    </citation>
    <scope>NUCLEOTIDE SEQUENCE [LARGE SCALE GENOMIC DNA]</scope>
    <source>
        <strain evidence="3 4">cv. Gransden 2004</strain>
    </source>
</reference>